<organism evidence="2 3">
    <name type="scientific">Xanthomonas translucens pv. translucens</name>
    <dbReference type="NCBI Taxonomy" id="134875"/>
    <lineage>
        <taxon>Bacteria</taxon>
        <taxon>Pseudomonadati</taxon>
        <taxon>Pseudomonadota</taxon>
        <taxon>Gammaproteobacteria</taxon>
        <taxon>Lysobacterales</taxon>
        <taxon>Lysobacteraceae</taxon>
        <taxon>Xanthomonas</taxon>
        <taxon>Xanthomonas translucens group</taxon>
    </lineage>
</organism>
<dbReference type="EMBL" id="JBKAMQ010000002">
    <property type="protein sequence ID" value="MFN6507799.1"/>
    <property type="molecule type" value="Genomic_DNA"/>
</dbReference>
<accession>A0ABW9KW74</accession>
<dbReference type="Proteomes" id="UP001635788">
    <property type="component" value="Unassembled WGS sequence"/>
</dbReference>
<dbReference type="Gene3D" id="1.10.1740.10">
    <property type="match status" value="1"/>
</dbReference>
<dbReference type="Pfam" id="PF07638">
    <property type="entry name" value="Sigma70_ECF"/>
    <property type="match status" value="1"/>
</dbReference>
<evidence type="ECO:0000313" key="3">
    <source>
        <dbReference type="Proteomes" id="UP001635788"/>
    </source>
</evidence>
<comment type="caution">
    <text evidence="2">The sequence shown here is derived from an EMBL/GenBank/DDBJ whole genome shotgun (WGS) entry which is preliminary data.</text>
</comment>
<name>A0ABW9KW74_XANCT</name>
<sequence length="122" mass="13543">MVETAPEITVWLDAARGGDRAALDRVLSTLYQELHSMARRQLAGQQAQTLDAASLVHESYLKLLGAHGMARFDGRAHFFAYAASAMRSVVCRRCRITRTDRSTAWTRCSGNACRCCSTNCWS</sequence>
<gene>
    <name evidence="2" type="ORF">ACK3FC_11365</name>
</gene>
<proteinExistence type="predicted"/>
<reference evidence="2 3" key="1">
    <citation type="submission" date="2024-12" db="EMBL/GenBank/DDBJ databases">
        <authorList>
            <person name="Alaofin S."/>
            <person name="Velasco D."/>
            <person name="Li D."/>
            <person name="Baldwin T."/>
            <person name="Liu Z."/>
            <person name="Schachterle J.K."/>
        </authorList>
    </citation>
    <scope>NUCLEOTIDE SEQUENCE [LARGE SCALE GENOMIC DNA]</scope>
    <source>
        <strain evidence="2 3">B1</strain>
    </source>
</reference>
<feature type="domain" description="RNA polymerase sigma-70 ECF-like HTH" evidence="1">
    <location>
        <begin position="7"/>
        <end position="100"/>
    </location>
</feature>
<keyword evidence="3" id="KW-1185">Reference proteome</keyword>
<evidence type="ECO:0000259" key="1">
    <source>
        <dbReference type="Pfam" id="PF07638"/>
    </source>
</evidence>
<evidence type="ECO:0000313" key="2">
    <source>
        <dbReference type="EMBL" id="MFN6507799.1"/>
    </source>
</evidence>
<dbReference type="RefSeq" id="WP_230939889.1">
    <property type="nucleotide sequence ID" value="NZ_CP064001.1"/>
</dbReference>
<dbReference type="InterPro" id="IPR013325">
    <property type="entry name" value="RNA_pol_sigma_r2"/>
</dbReference>
<protein>
    <submittedName>
        <fullName evidence="2">ECF-type sigma factor</fullName>
    </submittedName>
</protein>
<dbReference type="SUPFAM" id="SSF88946">
    <property type="entry name" value="Sigma2 domain of RNA polymerase sigma factors"/>
    <property type="match status" value="1"/>
</dbReference>
<dbReference type="InterPro" id="IPR053812">
    <property type="entry name" value="HTH_Sigma70_ECF-like"/>
</dbReference>